<dbReference type="STRING" id="1195236.CTER_2591"/>
<accession>S0FMH8</accession>
<dbReference type="Proteomes" id="UP000014155">
    <property type="component" value="Unassembled WGS sequence"/>
</dbReference>
<dbReference type="InterPro" id="IPR007329">
    <property type="entry name" value="FMN-bd"/>
</dbReference>
<keyword evidence="1" id="KW-0472">Membrane</keyword>
<protein>
    <recommendedName>
        <fullName evidence="2">FMN-binding domain-containing protein</fullName>
    </recommendedName>
</protein>
<feature type="domain" description="FMN-binding" evidence="2">
    <location>
        <begin position="70"/>
        <end position="150"/>
    </location>
</feature>
<dbReference type="GO" id="GO:0016020">
    <property type="term" value="C:membrane"/>
    <property type="evidence" value="ECO:0007669"/>
    <property type="project" value="InterPro"/>
</dbReference>
<comment type="caution">
    <text evidence="3">The sequence shown here is derived from an EMBL/GenBank/DDBJ whole genome shotgun (WGS) entry which is preliminary data.</text>
</comment>
<dbReference type="RefSeq" id="WP_004626339.1">
    <property type="nucleotide sequence ID" value="NZ_AORV01000036.1"/>
</dbReference>
<sequence>MKTTVRKKGKIKVWIVILVIIGVIGIALLGGIMGTEPGRREIKNLTINDINFKNLHDGTYVGEYKGKKDSFRNTRVEVTVSSGRVTGIKVLKGALNKEGKPAEINSKGSTVEDLFEKVIETQSLQVDVISGATLTSKTHIKAVENALEQAD</sequence>
<dbReference type="eggNOG" id="COG3976">
    <property type="taxonomic scope" value="Bacteria"/>
</dbReference>
<dbReference type="Pfam" id="PF04205">
    <property type="entry name" value="FMN_bind"/>
    <property type="match status" value="1"/>
</dbReference>
<proteinExistence type="predicted"/>
<dbReference type="AlphaFoldDB" id="S0FMH8"/>
<evidence type="ECO:0000259" key="2">
    <source>
        <dbReference type="SMART" id="SM00900"/>
    </source>
</evidence>
<evidence type="ECO:0000313" key="4">
    <source>
        <dbReference type="Proteomes" id="UP000014155"/>
    </source>
</evidence>
<dbReference type="GO" id="GO:0010181">
    <property type="term" value="F:FMN binding"/>
    <property type="evidence" value="ECO:0007669"/>
    <property type="project" value="InterPro"/>
</dbReference>
<reference evidence="3 4" key="1">
    <citation type="journal article" date="2013" name="Genome Announc.">
        <title>Draft Genome Sequence of the Cellulolytic, Mesophilic, Anaerobic Bacterium Clostridium termitidis Strain CT1112 (DSM 5398).</title>
        <authorList>
            <person name="Lal S."/>
            <person name="Ramachandran U."/>
            <person name="Zhang X."/>
            <person name="Munir R."/>
            <person name="Sparling R."/>
            <person name="Levin D.B."/>
        </authorList>
    </citation>
    <scope>NUCLEOTIDE SEQUENCE [LARGE SCALE GENOMIC DNA]</scope>
    <source>
        <strain evidence="3 4">CT1112</strain>
    </source>
</reference>
<dbReference type="PATRIC" id="fig|1195236.3.peg.2910"/>
<evidence type="ECO:0000256" key="1">
    <source>
        <dbReference type="SAM" id="Phobius"/>
    </source>
</evidence>
<dbReference type="SMART" id="SM00900">
    <property type="entry name" value="FMN_bind"/>
    <property type="match status" value="1"/>
</dbReference>
<name>S0FMH8_RUMCE</name>
<organism evidence="3 4">
    <name type="scientific">Ruminiclostridium cellobioparum subsp. termitidis CT1112</name>
    <dbReference type="NCBI Taxonomy" id="1195236"/>
    <lineage>
        <taxon>Bacteria</taxon>
        <taxon>Bacillati</taxon>
        <taxon>Bacillota</taxon>
        <taxon>Clostridia</taxon>
        <taxon>Eubacteriales</taxon>
        <taxon>Oscillospiraceae</taxon>
        <taxon>Ruminiclostridium</taxon>
    </lineage>
</organism>
<keyword evidence="1" id="KW-1133">Transmembrane helix</keyword>
<keyword evidence="4" id="KW-1185">Reference proteome</keyword>
<evidence type="ECO:0000313" key="3">
    <source>
        <dbReference type="EMBL" id="EMS71546.1"/>
    </source>
</evidence>
<gene>
    <name evidence="3" type="ORF">CTER_2591</name>
</gene>
<dbReference type="Gene3D" id="3.90.1010.20">
    <property type="match status" value="1"/>
</dbReference>
<keyword evidence="1" id="KW-0812">Transmembrane</keyword>
<feature type="transmembrane region" description="Helical" evidence="1">
    <location>
        <begin position="12"/>
        <end position="33"/>
    </location>
</feature>
<dbReference type="EMBL" id="AORV01000036">
    <property type="protein sequence ID" value="EMS71546.1"/>
    <property type="molecule type" value="Genomic_DNA"/>
</dbReference>